<dbReference type="KEGG" id="nci:NCTC10296_00614"/>
<dbReference type="RefSeq" id="WP_085416030.1">
    <property type="nucleotide sequence ID" value="NZ_CAUJPY010000018.1"/>
</dbReference>
<evidence type="ECO:0000313" key="6">
    <source>
        <dbReference type="EMBL" id="VEE99956.1"/>
    </source>
</evidence>
<dbReference type="InterPro" id="IPR050109">
    <property type="entry name" value="HTH-type_TetR-like_transc_reg"/>
</dbReference>
<protein>
    <submittedName>
        <fullName evidence="6">Bacterial regulatory proteins, tetR family</fullName>
    </submittedName>
</protein>
<sequence>MNLPARAQFIEAGVRLYPQLGYRKLSVRLLAAEAGLSPGMFHHLFASKDEFVAELLQSQYEHTFGRVDFLPDQDADVVQKLRHAIRLLAFCLRDNLAWVNRIFADSADGVNIAETFLRRRFDNYSGRLYALLSDCFPDTPFPELVKRMSYISASVVAPMFLGIRFSHMGMLPEDVRSHIFAVLDDDAIEERIRWTFSALFPNYSFQEKP</sequence>
<dbReference type="AlphaFoldDB" id="A0A1X3CYN5"/>
<feature type="DNA-binding region" description="H-T-H motif" evidence="4">
    <location>
        <begin position="26"/>
        <end position="45"/>
    </location>
</feature>
<dbReference type="GO" id="GO:0000976">
    <property type="term" value="F:transcription cis-regulatory region binding"/>
    <property type="evidence" value="ECO:0007669"/>
    <property type="project" value="TreeGrafter"/>
</dbReference>
<dbReference type="OrthoDB" id="2373640at2"/>
<name>A0A1X3CYN5_9NEIS</name>
<dbReference type="PROSITE" id="PS50977">
    <property type="entry name" value="HTH_TETR_2"/>
    <property type="match status" value="1"/>
</dbReference>
<dbReference type="Pfam" id="PF00440">
    <property type="entry name" value="TetR_N"/>
    <property type="match status" value="1"/>
</dbReference>
<dbReference type="GO" id="GO:0003700">
    <property type="term" value="F:DNA-binding transcription factor activity"/>
    <property type="evidence" value="ECO:0007669"/>
    <property type="project" value="TreeGrafter"/>
</dbReference>
<proteinExistence type="predicted"/>
<organism evidence="6 7">
    <name type="scientific">Neisseria canis</name>
    <dbReference type="NCBI Taxonomy" id="493"/>
    <lineage>
        <taxon>Bacteria</taxon>
        <taxon>Pseudomonadati</taxon>
        <taxon>Pseudomonadota</taxon>
        <taxon>Betaproteobacteria</taxon>
        <taxon>Neisseriales</taxon>
        <taxon>Neisseriaceae</taxon>
        <taxon>Neisseria</taxon>
    </lineage>
</organism>
<evidence type="ECO:0000259" key="5">
    <source>
        <dbReference type="PROSITE" id="PS50977"/>
    </source>
</evidence>
<dbReference type="EMBL" id="LR134313">
    <property type="protein sequence ID" value="VEE99956.1"/>
    <property type="molecule type" value="Genomic_DNA"/>
</dbReference>
<dbReference type="PANTHER" id="PTHR30055:SF234">
    <property type="entry name" value="HTH-TYPE TRANSCRIPTIONAL REGULATOR BETI"/>
    <property type="match status" value="1"/>
</dbReference>
<keyword evidence="1" id="KW-0805">Transcription regulation</keyword>
<evidence type="ECO:0000256" key="2">
    <source>
        <dbReference type="ARBA" id="ARBA00023125"/>
    </source>
</evidence>
<dbReference type="PANTHER" id="PTHR30055">
    <property type="entry name" value="HTH-TYPE TRANSCRIPTIONAL REGULATOR RUTR"/>
    <property type="match status" value="1"/>
</dbReference>
<dbReference type="SUPFAM" id="SSF46689">
    <property type="entry name" value="Homeodomain-like"/>
    <property type="match status" value="1"/>
</dbReference>
<evidence type="ECO:0000256" key="4">
    <source>
        <dbReference type="PROSITE-ProRule" id="PRU00335"/>
    </source>
</evidence>
<keyword evidence="7" id="KW-1185">Reference proteome</keyword>
<dbReference type="Gene3D" id="1.10.357.10">
    <property type="entry name" value="Tetracycline Repressor, domain 2"/>
    <property type="match status" value="1"/>
</dbReference>
<dbReference type="InterPro" id="IPR009057">
    <property type="entry name" value="Homeodomain-like_sf"/>
</dbReference>
<evidence type="ECO:0000313" key="7">
    <source>
        <dbReference type="Proteomes" id="UP000279284"/>
    </source>
</evidence>
<dbReference type="Proteomes" id="UP000279284">
    <property type="component" value="Chromosome"/>
</dbReference>
<keyword evidence="3" id="KW-0804">Transcription</keyword>
<evidence type="ECO:0000256" key="1">
    <source>
        <dbReference type="ARBA" id="ARBA00023015"/>
    </source>
</evidence>
<accession>A0A1X3CYN5</accession>
<reference evidence="6 7" key="1">
    <citation type="submission" date="2018-12" db="EMBL/GenBank/DDBJ databases">
        <authorList>
            <consortium name="Pathogen Informatics"/>
        </authorList>
    </citation>
    <scope>NUCLEOTIDE SEQUENCE [LARGE SCALE GENOMIC DNA]</scope>
    <source>
        <strain evidence="6 7">NCTC10296</strain>
    </source>
</reference>
<gene>
    <name evidence="6" type="ORF">NCTC10296_00614</name>
</gene>
<evidence type="ECO:0000256" key="3">
    <source>
        <dbReference type="ARBA" id="ARBA00023163"/>
    </source>
</evidence>
<keyword evidence="2 4" id="KW-0238">DNA-binding</keyword>
<feature type="domain" description="HTH tetR-type" evidence="5">
    <location>
        <begin position="3"/>
        <end position="63"/>
    </location>
</feature>
<dbReference type="InterPro" id="IPR001647">
    <property type="entry name" value="HTH_TetR"/>
</dbReference>
<dbReference type="STRING" id="493.BWD07_03655"/>